<evidence type="ECO:0000256" key="1">
    <source>
        <dbReference type="SAM" id="Phobius"/>
    </source>
</evidence>
<reference evidence="2 3" key="1">
    <citation type="submission" date="2017-09" db="EMBL/GenBank/DDBJ databases">
        <title>Large-scale bioinformatics analysis of Bacillus genomes uncovers conserved roles of natural products in bacterial physiology.</title>
        <authorList>
            <consortium name="Agbiome Team Llc"/>
            <person name="Bleich R.M."/>
            <person name="Grubbs K.J."/>
            <person name="Santa Maria K.C."/>
            <person name="Allen S.E."/>
            <person name="Farag S."/>
            <person name="Shank E.A."/>
            <person name="Bowers A."/>
        </authorList>
    </citation>
    <scope>NUCLEOTIDE SEQUENCE [LARGE SCALE GENOMIC DNA]</scope>
    <source>
        <strain evidence="2 3">AFS067272</strain>
    </source>
</reference>
<gene>
    <name evidence="2" type="ORF">COK38_18845</name>
</gene>
<dbReference type="Proteomes" id="UP000226357">
    <property type="component" value="Unassembled WGS sequence"/>
</dbReference>
<sequence length="57" mass="6613">MIKLPDTINLVLSILIAISAVFYLIKELQRPEKKVLWISLECLVLFWAIWSISTIII</sequence>
<comment type="caution">
    <text evidence="2">The sequence shown here is derived from an EMBL/GenBank/DDBJ whole genome shotgun (WGS) entry which is preliminary data.</text>
</comment>
<dbReference type="AlphaFoldDB" id="A0AA44Q8E0"/>
<protein>
    <submittedName>
        <fullName evidence="2">Uncharacterized protein</fullName>
    </submittedName>
</protein>
<accession>A0AA44Q8E0</accession>
<name>A0AA44Q8E0_BACCE</name>
<keyword evidence="1" id="KW-1133">Transmembrane helix</keyword>
<evidence type="ECO:0000313" key="2">
    <source>
        <dbReference type="EMBL" id="PFR98619.1"/>
    </source>
</evidence>
<feature type="transmembrane region" description="Helical" evidence="1">
    <location>
        <begin position="37"/>
        <end position="56"/>
    </location>
</feature>
<feature type="transmembrane region" description="Helical" evidence="1">
    <location>
        <begin position="7"/>
        <end position="25"/>
    </location>
</feature>
<evidence type="ECO:0000313" key="3">
    <source>
        <dbReference type="Proteomes" id="UP000226357"/>
    </source>
</evidence>
<keyword evidence="1" id="KW-0472">Membrane</keyword>
<organism evidence="2 3">
    <name type="scientific">Bacillus cereus</name>
    <dbReference type="NCBI Taxonomy" id="1396"/>
    <lineage>
        <taxon>Bacteria</taxon>
        <taxon>Bacillati</taxon>
        <taxon>Bacillota</taxon>
        <taxon>Bacilli</taxon>
        <taxon>Bacillales</taxon>
        <taxon>Bacillaceae</taxon>
        <taxon>Bacillus</taxon>
        <taxon>Bacillus cereus group</taxon>
    </lineage>
</organism>
<keyword evidence="1" id="KW-0812">Transmembrane</keyword>
<dbReference type="EMBL" id="NVBO01000206">
    <property type="protein sequence ID" value="PFR98619.1"/>
    <property type="molecule type" value="Genomic_DNA"/>
</dbReference>
<proteinExistence type="predicted"/>